<evidence type="ECO:0000313" key="2">
    <source>
        <dbReference type="Proteomes" id="UP000184038"/>
    </source>
</evidence>
<organism evidence="1 2">
    <name type="scientific">Anaerosporobacter mobilis DSM 15930</name>
    <dbReference type="NCBI Taxonomy" id="1120996"/>
    <lineage>
        <taxon>Bacteria</taxon>
        <taxon>Bacillati</taxon>
        <taxon>Bacillota</taxon>
        <taxon>Clostridia</taxon>
        <taxon>Lachnospirales</taxon>
        <taxon>Lachnospiraceae</taxon>
        <taxon>Anaerosporobacter</taxon>
    </lineage>
</organism>
<reference evidence="1 2" key="1">
    <citation type="submission" date="2016-11" db="EMBL/GenBank/DDBJ databases">
        <authorList>
            <person name="Jaros S."/>
            <person name="Januszkiewicz K."/>
            <person name="Wedrychowicz H."/>
        </authorList>
    </citation>
    <scope>NUCLEOTIDE SEQUENCE [LARGE SCALE GENOMIC DNA]</scope>
    <source>
        <strain evidence="1 2">DSM 15930</strain>
    </source>
</reference>
<protein>
    <submittedName>
        <fullName evidence="1">Uncharacterized protein</fullName>
    </submittedName>
</protein>
<dbReference type="STRING" id="1120996.SAMN02746066_04556"/>
<sequence>MHIGMNYAVAKLKNGIINLISECELPPTVVSIIMGEIKGDVDIQANLAISKEEKEAKESEQDGEKIRKA</sequence>
<accession>A0A1M7NKT4</accession>
<dbReference type="AlphaFoldDB" id="A0A1M7NKT4"/>
<name>A0A1M7NKT4_9FIRM</name>
<dbReference type="Proteomes" id="UP000184038">
    <property type="component" value="Unassembled WGS sequence"/>
</dbReference>
<evidence type="ECO:0000313" key="1">
    <source>
        <dbReference type="EMBL" id="SHN03927.1"/>
    </source>
</evidence>
<dbReference type="EMBL" id="FRCP01000030">
    <property type="protein sequence ID" value="SHN03927.1"/>
    <property type="molecule type" value="Genomic_DNA"/>
</dbReference>
<gene>
    <name evidence="1" type="ORF">SAMN02746066_04556</name>
</gene>
<dbReference type="RefSeq" id="WP_073291793.1">
    <property type="nucleotide sequence ID" value="NZ_FRCP01000030.1"/>
</dbReference>
<proteinExistence type="predicted"/>
<keyword evidence="2" id="KW-1185">Reference proteome</keyword>